<dbReference type="GO" id="GO:0003677">
    <property type="term" value="F:DNA binding"/>
    <property type="evidence" value="ECO:0007669"/>
    <property type="project" value="InterPro"/>
</dbReference>
<comment type="caution">
    <text evidence="3">The sequence shown here is derived from an EMBL/GenBank/DDBJ whole genome shotgun (WGS) entry which is preliminary data.</text>
</comment>
<dbReference type="PROSITE" id="PS51898">
    <property type="entry name" value="TYR_RECOMBINASE"/>
    <property type="match status" value="1"/>
</dbReference>
<dbReference type="Proteomes" id="UP000750197">
    <property type="component" value="Unassembled WGS sequence"/>
</dbReference>
<evidence type="ECO:0000313" key="4">
    <source>
        <dbReference type="Proteomes" id="UP000750197"/>
    </source>
</evidence>
<accession>A0A8J7YS20</accession>
<gene>
    <name evidence="3" type="ORF">KIY12_02240</name>
</gene>
<dbReference type="GO" id="GO:0006310">
    <property type="term" value="P:DNA recombination"/>
    <property type="evidence" value="ECO:0007669"/>
    <property type="project" value="UniProtKB-KW"/>
</dbReference>
<feature type="non-terminal residue" evidence="3">
    <location>
        <position position="89"/>
    </location>
</feature>
<dbReference type="InterPro" id="IPR011010">
    <property type="entry name" value="DNA_brk_join_enz"/>
</dbReference>
<sequence>MQGMAPYAQSALRLKEYDQLPPHITREQYLNLLNAVERKYSSAGQWAKKARYYRDRDKLLLRLMWETGGRIGDILNISPADFDFDRKVL</sequence>
<feature type="domain" description="Tyr recombinase" evidence="2">
    <location>
        <begin position="19"/>
        <end position="89"/>
    </location>
</feature>
<name>A0A8J7YS20_9ARCH</name>
<dbReference type="GO" id="GO:0015074">
    <property type="term" value="P:DNA integration"/>
    <property type="evidence" value="ECO:0007669"/>
    <property type="project" value="InterPro"/>
</dbReference>
<evidence type="ECO:0000256" key="1">
    <source>
        <dbReference type="ARBA" id="ARBA00023172"/>
    </source>
</evidence>
<evidence type="ECO:0000259" key="2">
    <source>
        <dbReference type="PROSITE" id="PS51898"/>
    </source>
</evidence>
<dbReference type="Gene3D" id="1.10.443.10">
    <property type="entry name" value="Intergrase catalytic core"/>
    <property type="match status" value="1"/>
</dbReference>
<dbReference type="InterPro" id="IPR002104">
    <property type="entry name" value="Integrase_catalytic"/>
</dbReference>
<keyword evidence="1" id="KW-0233">DNA recombination</keyword>
<dbReference type="AlphaFoldDB" id="A0A8J7YS20"/>
<reference evidence="3" key="1">
    <citation type="submission" date="2021-05" db="EMBL/GenBank/DDBJ databases">
        <title>Genomic insights into ecological role and evolution of a novel Thermoplasmata order Candidatus Sysuiplasmatales.</title>
        <authorList>
            <person name="Yuan Y."/>
        </authorList>
    </citation>
    <scope>NUCLEOTIDE SEQUENCE</scope>
    <source>
        <strain evidence="3">TUT19-bin139</strain>
    </source>
</reference>
<dbReference type="EMBL" id="JAHEAC010000011">
    <property type="protein sequence ID" value="MBX8643537.1"/>
    <property type="molecule type" value="Genomic_DNA"/>
</dbReference>
<dbReference type="InterPro" id="IPR013762">
    <property type="entry name" value="Integrase-like_cat_sf"/>
</dbReference>
<organism evidence="3 4">
    <name type="scientific">Candidatus Sysuiplasma superficiale</name>
    <dbReference type="NCBI Taxonomy" id="2823368"/>
    <lineage>
        <taxon>Archaea</taxon>
        <taxon>Methanobacteriati</taxon>
        <taxon>Thermoplasmatota</taxon>
        <taxon>Thermoplasmata</taxon>
        <taxon>Candidatus Sysuiplasmatales</taxon>
        <taxon>Candidatus Sysuiplasmataceae</taxon>
        <taxon>Candidatus Sysuiplasma</taxon>
    </lineage>
</organism>
<dbReference type="SUPFAM" id="SSF56349">
    <property type="entry name" value="DNA breaking-rejoining enzymes"/>
    <property type="match status" value="1"/>
</dbReference>
<proteinExistence type="predicted"/>
<protein>
    <recommendedName>
        <fullName evidence="2">Tyr recombinase domain-containing protein</fullName>
    </recommendedName>
</protein>
<evidence type="ECO:0000313" key="3">
    <source>
        <dbReference type="EMBL" id="MBX8643537.1"/>
    </source>
</evidence>